<dbReference type="Pfam" id="PF17974">
    <property type="entry name" value="GalBD_like"/>
    <property type="match status" value="1"/>
</dbReference>
<dbReference type="Gene3D" id="1.20.1270.70">
    <property type="entry name" value="Designed single chain three-helix bundle"/>
    <property type="match status" value="1"/>
</dbReference>
<reference evidence="5 6" key="1">
    <citation type="submission" date="2017-04" db="EMBL/GenBank/DDBJ databases">
        <title>Draft genome sequences of Alloscardovia macacae UMA81211 and UMA81212 isolated from the feces of a rhesus macaque (Macaca mulatta).</title>
        <authorList>
            <person name="Albert K."/>
            <person name="Sela D.A."/>
        </authorList>
    </citation>
    <scope>NUCLEOTIDE SEQUENCE [LARGE SCALE GENOMIC DNA]</scope>
    <source>
        <strain evidence="5 6">UMA81212</strain>
    </source>
</reference>
<feature type="region of interest" description="Disordered" evidence="1">
    <location>
        <begin position="1534"/>
        <end position="1556"/>
    </location>
</feature>
<dbReference type="InterPro" id="IPR040575">
    <property type="entry name" value="GH101_N"/>
</dbReference>
<gene>
    <name evidence="5" type="ORF">B9T39_02165</name>
</gene>
<evidence type="ECO:0000313" key="6">
    <source>
        <dbReference type="Proteomes" id="UP000243540"/>
    </source>
</evidence>
<dbReference type="GO" id="GO:0030246">
    <property type="term" value="F:carbohydrate binding"/>
    <property type="evidence" value="ECO:0007669"/>
    <property type="project" value="InterPro"/>
</dbReference>
<sequence length="1882" mass="201339">MDRKKPVLGTLATTLTVSMLSAGLFALPNSATPAWAVEAAPPVAAAAPAPAAPAEATEPYTPWVWTLDPTTAKGGEQLQDVDGWTYFKASSRNGNDPNKPASYPAVAVKDGTYDFTKPGEFTATIASPQEGAKNRFGFYLGYKNPGHGLFIGFDKDGWFWQRYGADGQWYSDSRVAAPEANVDTQVKITWTGSVATLTVDGQKAFDVDYSAYAGDKALTDKLAMKASGWGSELTQMFVRDPKAPIPTYAVTGSVVSAQNEPLSGATVSTDGHSATTETDGTFRLEGLESGEYTLNVSKAGYEDETVSVTVSGADAKAGAITLSPQADVQTETLSTPDMDVAVKTNFPSVYQYTMKKLDGRVLYGQTKDVRTVNINGTDVQLADGDVKFTKVSETKATYELTVQNAAKHVDAVVTVDLGVEANKLHLNVTKIENKLGDEQYPVQTLSFPNHSIISMRSSQEGAQFTGAVISSDTNKVGDTNFAIERGMKALPESKSDFMYAFLSGGQLSASMWSNSEHEGRVVAAPVRGGSHNTRILTTLQTVKGEASLGLASAPWYYHRVVTDSKGKSYTVPETEMPKMSVVITGDANEDKTVNWQDGALAFREIMNNPYKSEEVPELVAWRIAMNFGSQAQNPFLTTLDNVKKVALHTDGLGQSVLLKGYGSEGHDSGHPDYGDIGTRIGGAKDFNTLMTEGSKLGARFGVHVNASEMYPEAKAFSEDTVRRNASGGLSYGWNWLDQGVGIDGIYDLATGARVKRFADLKKQVGENMDFIYLDVWGNLTSSGSEDSWETRKMSKMINENGWRMTTEWGSGNEYDSTFQHWAADLTYGGSTSKGENSQVIRFLRNHQKDSWVGDYPSYGGAANAPLLGGYNMKDFEGWQGRNDYDAYIRNLFTHDVSTKFLQHFKVVRWVNNPLDPTSVQDPSTNGGNEQIVLKDAAGNEVTVSRESNSSSTAAYRNRTITLNGRVIASGAVSRGDNGANGTESYLLPWLWDAQTGQRVGASDEKLYHWNTTGGSSTWQLPAGWENLASVKIYKLTDLGKTEEKVVPVSGGQVTLTADAQTPYVVYKGEASPRQLSVVWSQGMHLVDAGFNGGEESLRKNWAISAENGASASVQKSQHSNPMLKLTGEVRAQQKLTDLTAGKRYALYVGVDNRSLADARMTVTAADGTVLATNSSGRSVARNFVKAYSHNTNSSTVGGSSYFQNMYVFFTAPASGDVTLTLSHEGAGDVYFDDVRVVENDFDGLKTDARGYVTSFTNNFEKNVQGIWPFVISGAEGVEDNRIHLSEKHAPYTQAGWDVKKMDDVLEGTWSVKVNGVAGGNTLVYQTIPQNLKFEAGRKYRVSFDYQSGTDNIYAVALGAGEYSPSSVQLTNLPMALGMTRHYEFEFTGGVNDDSWFGIASTSAQPDTQGTRNAAASFGGYKDFVLDNLKVERVSDASGAEPGAEPGANAGHTLKDAQAKIAEVAALYDGRRADFADEAWSSYTHAMAMARTLVNKNGATADDAEHAYGLMVALAEYMSTAPGNEASDKYDVSGEDVRAGTAGSSQPNYGDIEGPADFAQDSDPGTYWHTAWGENALRLGKAWYRIDFTKPTTVNGVRYLPRPGAANANGKLKKVKVEVITEDSAVQVVAEAAELSTNTVWQKISFPAVEGARSVKITALETAGQTASQANTFASAAELRATTPLDADAGAAAEPTEADVAHMSAAKKNLAMWLGAIAEVEEGHVPDGLSASAVAALKARVAAAAAAAREASAKAEAGTASEYEVALAAANLESAWRALAVNGAGTSAEALPEGVPTEKGDPAMAEELLEGQPPAVEVPTTPQQKPRKGEKDSKRGKLAATGVTVKGIASVVLLCLAGGAAAFLQMRKRQAGDSANDSQAAEK</sequence>
<evidence type="ECO:0000256" key="1">
    <source>
        <dbReference type="SAM" id="MobiDB-lite"/>
    </source>
</evidence>
<dbReference type="InterPro" id="IPR014718">
    <property type="entry name" value="GH-type_carb-bd"/>
</dbReference>
<keyword evidence="5" id="KW-0645">Protease</keyword>
<feature type="chain" id="PRO_5030037764" evidence="3">
    <location>
        <begin position="37"/>
        <end position="1882"/>
    </location>
</feature>
<dbReference type="Gene3D" id="3.20.20.80">
    <property type="entry name" value="Glycosidases"/>
    <property type="match status" value="1"/>
</dbReference>
<dbReference type="STRING" id="1160091.B9T39_02165"/>
<comment type="caution">
    <text evidence="5">The sequence shown here is derived from an EMBL/GenBank/DDBJ whole genome shotgun (WGS) entry which is preliminary data.</text>
</comment>
<feature type="domain" description="F5/8 type C" evidence="4">
    <location>
        <begin position="1524"/>
        <end position="1681"/>
    </location>
</feature>
<keyword evidence="5" id="KW-0378">Hydrolase</keyword>
<dbReference type="InterPro" id="IPR000421">
    <property type="entry name" value="FA58C"/>
</dbReference>
<dbReference type="Pfam" id="PF00754">
    <property type="entry name" value="F5_F8_type_C"/>
    <property type="match status" value="1"/>
</dbReference>
<dbReference type="Proteomes" id="UP000243540">
    <property type="component" value="Unassembled WGS sequence"/>
</dbReference>
<keyword evidence="2" id="KW-0472">Membrane</keyword>
<dbReference type="InterPro" id="IPR040633">
    <property type="entry name" value="Gal_mutarotas_3"/>
</dbReference>
<dbReference type="Gene3D" id="2.70.98.10">
    <property type="match status" value="1"/>
</dbReference>
<feature type="signal peptide" evidence="3">
    <location>
        <begin position="1"/>
        <end position="36"/>
    </location>
</feature>
<feature type="region of interest" description="Disordered" evidence="1">
    <location>
        <begin position="1809"/>
        <end position="1836"/>
    </location>
</feature>
<proteinExistence type="predicted"/>
<dbReference type="SUPFAM" id="SSF49452">
    <property type="entry name" value="Starch-binding domain-like"/>
    <property type="match status" value="1"/>
</dbReference>
<evidence type="ECO:0000256" key="2">
    <source>
        <dbReference type="SAM" id="Phobius"/>
    </source>
</evidence>
<dbReference type="EMBL" id="NEKC01000003">
    <property type="protein sequence ID" value="OTA29900.1"/>
    <property type="molecule type" value="Genomic_DNA"/>
</dbReference>
<dbReference type="InterPro" id="IPR048842">
    <property type="entry name" value="GH101_helical"/>
</dbReference>
<protein>
    <submittedName>
        <fullName evidence="5">Serine protease</fullName>
    </submittedName>
</protein>
<dbReference type="GO" id="GO:0008233">
    <property type="term" value="F:peptidase activity"/>
    <property type="evidence" value="ECO:0007669"/>
    <property type="project" value="UniProtKB-KW"/>
</dbReference>
<dbReference type="InterPro" id="IPR040502">
    <property type="entry name" value="GH101_dom-6"/>
</dbReference>
<dbReference type="GO" id="GO:0006508">
    <property type="term" value="P:proteolysis"/>
    <property type="evidence" value="ECO:0007669"/>
    <property type="project" value="UniProtKB-KW"/>
</dbReference>
<dbReference type="Gene3D" id="2.60.40.1120">
    <property type="entry name" value="Carboxypeptidase-like, regulatory domain"/>
    <property type="match status" value="1"/>
</dbReference>
<dbReference type="Pfam" id="PF20909">
    <property type="entry name" value="SpGH101_helical"/>
    <property type="match status" value="1"/>
</dbReference>
<accession>A0A1Y2STP9</accession>
<dbReference type="InterPro" id="IPR013784">
    <property type="entry name" value="Carb-bd-like_fold"/>
</dbReference>
<dbReference type="Gene3D" id="2.60.40.1180">
    <property type="entry name" value="Golgi alpha-mannosidase II"/>
    <property type="match status" value="1"/>
</dbReference>
<dbReference type="Pfam" id="PF17451">
    <property type="entry name" value="Glyco_hyd_101C"/>
    <property type="match status" value="1"/>
</dbReference>
<dbReference type="GO" id="GO:0033926">
    <property type="term" value="F:endo-alpha-N-acetylgalactosaminidase activity"/>
    <property type="evidence" value="ECO:0007669"/>
    <property type="project" value="InterPro"/>
</dbReference>
<organism evidence="5 6">
    <name type="scientific">Alloscardovia macacae</name>
    <dbReference type="NCBI Taxonomy" id="1160091"/>
    <lineage>
        <taxon>Bacteria</taxon>
        <taxon>Bacillati</taxon>
        <taxon>Actinomycetota</taxon>
        <taxon>Actinomycetes</taxon>
        <taxon>Bifidobacteriales</taxon>
        <taxon>Bifidobacteriaceae</taxon>
        <taxon>Alloscardovia</taxon>
    </lineage>
</organism>
<dbReference type="RefSeq" id="WP_086106187.1">
    <property type="nucleotide sequence ID" value="NZ_NEKB01000014.1"/>
</dbReference>
<dbReference type="InterPro" id="IPR035364">
    <property type="entry name" value="Beta_sandwich_GH101"/>
</dbReference>
<feature type="transmembrane region" description="Helical" evidence="2">
    <location>
        <begin position="1842"/>
        <end position="1863"/>
    </location>
</feature>
<dbReference type="Pfam" id="PF13620">
    <property type="entry name" value="CarboxypepD_reg"/>
    <property type="match status" value="1"/>
</dbReference>
<dbReference type="Pfam" id="PF12905">
    <property type="entry name" value="Glyco_hydro_101"/>
    <property type="match status" value="1"/>
</dbReference>
<keyword evidence="3" id="KW-0732">Signal</keyword>
<dbReference type="Gene3D" id="2.60.120.870">
    <property type="match status" value="1"/>
</dbReference>
<dbReference type="InterPro" id="IPR025706">
    <property type="entry name" value="Endoa_GalNAc"/>
</dbReference>
<dbReference type="InterPro" id="IPR049314">
    <property type="entry name" value="GH101_dom-5"/>
</dbReference>
<dbReference type="Gene3D" id="2.60.120.260">
    <property type="entry name" value="Galactose-binding domain-like"/>
    <property type="match status" value="3"/>
</dbReference>
<keyword evidence="2" id="KW-1133">Transmembrane helix</keyword>
<keyword evidence="2" id="KW-0812">Transmembrane</keyword>
<dbReference type="SUPFAM" id="SSF49785">
    <property type="entry name" value="Galactose-binding domain-like"/>
    <property type="match status" value="1"/>
</dbReference>
<name>A0A1Y2STP9_9BIFI</name>
<evidence type="ECO:0000256" key="3">
    <source>
        <dbReference type="SAM" id="SignalP"/>
    </source>
</evidence>
<dbReference type="OrthoDB" id="1095434at2"/>
<dbReference type="Pfam" id="PF17995">
    <property type="entry name" value="GH101_N"/>
    <property type="match status" value="1"/>
</dbReference>
<dbReference type="PROSITE" id="PS50022">
    <property type="entry name" value="FA58C_3"/>
    <property type="match status" value="1"/>
</dbReference>
<evidence type="ECO:0000313" key="5">
    <source>
        <dbReference type="EMBL" id="OTA29900.1"/>
    </source>
</evidence>
<evidence type="ECO:0000259" key="4">
    <source>
        <dbReference type="PROSITE" id="PS50022"/>
    </source>
</evidence>
<dbReference type="Pfam" id="PF21466">
    <property type="entry name" value="GH101_dom-5"/>
    <property type="match status" value="1"/>
</dbReference>
<dbReference type="InterPro" id="IPR013780">
    <property type="entry name" value="Glyco_hydro_b"/>
</dbReference>
<dbReference type="InterPro" id="IPR008979">
    <property type="entry name" value="Galactose-bd-like_sf"/>
</dbReference>
<dbReference type="CDD" id="cd14244">
    <property type="entry name" value="GH_101_like"/>
    <property type="match status" value="1"/>
</dbReference>
<dbReference type="Pfam" id="PF18080">
    <property type="entry name" value="Gal_mutarotas_3"/>
    <property type="match status" value="1"/>
</dbReference>